<dbReference type="AlphaFoldDB" id="A0A743SPB5"/>
<sequence length="103" mass="12373">MGRTSFDKNLNSKQLNSLNELARLLRYKNHRIAVDYIKKEFKIKTSITAIHRYMQQRKLQDIAQLSKYYMVNPNIVEREIEAHGYNHTYKDINGVLRAYRKKK</sequence>
<gene>
    <name evidence="1" type="ORF">G9F27_001555</name>
</gene>
<reference evidence="1" key="2">
    <citation type="submission" date="2020-02" db="EMBL/GenBank/DDBJ databases">
        <authorList>
            <consortium name="NCBI Pathogen Detection Project"/>
        </authorList>
    </citation>
    <scope>NUCLEOTIDE SEQUENCE</scope>
    <source>
        <strain evidence="1">MA.CK_00/00001968</strain>
    </source>
</reference>
<name>A0A743SPB5_SALER</name>
<organism evidence="1">
    <name type="scientific">Salmonella enterica</name>
    <name type="common">Salmonella choleraesuis</name>
    <dbReference type="NCBI Taxonomy" id="28901"/>
    <lineage>
        <taxon>Bacteria</taxon>
        <taxon>Pseudomonadati</taxon>
        <taxon>Pseudomonadota</taxon>
        <taxon>Gammaproteobacteria</taxon>
        <taxon>Enterobacterales</taxon>
        <taxon>Enterobacteriaceae</taxon>
        <taxon>Salmonella</taxon>
    </lineage>
</organism>
<accession>A0A743SPB5</accession>
<proteinExistence type="predicted"/>
<dbReference type="EMBL" id="DAAUQX010000010">
    <property type="protein sequence ID" value="HAF2127430.1"/>
    <property type="molecule type" value="Genomic_DNA"/>
</dbReference>
<protein>
    <submittedName>
        <fullName evidence="1">Uncharacterized protein</fullName>
    </submittedName>
</protein>
<evidence type="ECO:0000313" key="1">
    <source>
        <dbReference type="EMBL" id="HAF2127430.1"/>
    </source>
</evidence>
<reference evidence="1" key="1">
    <citation type="journal article" date="2018" name="Genome Biol.">
        <title>SKESA: strategic k-mer extension for scrupulous assemblies.</title>
        <authorList>
            <person name="Souvorov A."/>
            <person name="Agarwala R."/>
            <person name="Lipman D.J."/>
        </authorList>
    </citation>
    <scope>NUCLEOTIDE SEQUENCE</scope>
    <source>
        <strain evidence="1">MA.CK_00/00001968</strain>
    </source>
</reference>
<comment type="caution">
    <text evidence="1">The sequence shown here is derived from an EMBL/GenBank/DDBJ whole genome shotgun (WGS) entry which is preliminary data.</text>
</comment>